<name>A0A1J3CSF3_NOCCA</name>
<feature type="compositionally biased region" description="Low complexity" evidence="1">
    <location>
        <begin position="28"/>
        <end position="44"/>
    </location>
</feature>
<feature type="compositionally biased region" description="Basic and acidic residues" evidence="1">
    <location>
        <begin position="67"/>
        <end position="80"/>
    </location>
</feature>
<evidence type="ECO:0000313" key="2">
    <source>
        <dbReference type="EMBL" id="JAU10843.1"/>
    </source>
</evidence>
<evidence type="ECO:0000256" key="1">
    <source>
        <dbReference type="SAM" id="MobiDB-lite"/>
    </source>
</evidence>
<feature type="region of interest" description="Disordered" evidence="1">
    <location>
        <begin position="23"/>
        <end position="80"/>
    </location>
</feature>
<organism evidence="2">
    <name type="scientific">Noccaea caerulescens</name>
    <name type="common">Alpine penny-cress</name>
    <name type="synonym">Thlaspi caerulescens</name>
    <dbReference type="NCBI Taxonomy" id="107243"/>
    <lineage>
        <taxon>Eukaryota</taxon>
        <taxon>Viridiplantae</taxon>
        <taxon>Streptophyta</taxon>
        <taxon>Embryophyta</taxon>
        <taxon>Tracheophyta</taxon>
        <taxon>Spermatophyta</taxon>
        <taxon>Magnoliopsida</taxon>
        <taxon>eudicotyledons</taxon>
        <taxon>Gunneridae</taxon>
        <taxon>Pentapetalae</taxon>
        <taxon>rosids</taxon>
        <taxon>malvids</taxon>
        <taxon>Brassicales</taxon>
        <taxon>Brassicaceae</taxon>
        <taxon>Coluteocarpeae</taxon>
        <taxon>Noccaea</taxon>
    </lineage>
</organism>
<protein>
    <submittedName>
        <fullName evidence="2">Uncharacterized protein</fullName>
    </submittedName>
</protein>
<reference evidence="2" key="1">
    <citation type="submission" date="2016-07" db="EMBL/GenBank/DDBJ databases">
        <title>De novo transcriptome assembly of four accessions of the metal hyperaccumulator plant Noccaea caerulescens.</title>
        <authorList>
            <person name="Blande D."/>
            <person name="Halimaa P."/>
            <person name="Tervahauta A.I."/>
            <person name="Aarts M.G."/>
            <person name="Karenlampi S.O."/>
        </authorList>
    </citation>
    <scope>NUCLEOTIDE SEQUENCE</scope>
</reference>
<accession>A0A1J3CSF3</accession>
<gene>
    <name evidence="2" type="ORF">GA_TR13543_c0_g1_i1_g.42812</name>
</gene>
<dbReference type="AlphaFoldDB" id="A0A1J3CSF3"/>
<proteinExistence type="predicted"/>
<dbReference type="EMBL" id="GEVI01021477">
    <property type="protein sequence ID" value="JAU10843.1"/>
    <property type="molecule type" value="Transcribed_RNA"/>
</dbReference>
<sequence length="160" mass="18571">MIRCQTSKSFQLLPDHKDIAAAMQQPESLLVPSKLDSPDSSLSPRHQENQSKSHRNHRQQEQGQEQEQVKLQDVSRRKRKWECNDETSRVEILETPRNSNIRCYCPPRPPRKPKATPAMKGRAMQLKRELVFLDVAREVESMFPPSVLQDFGKKIKKARS</sequence>